<dbReference type="PANTHER" id="PTHR31221">
    <property type="entry name" value="WRKY TRANSCRIPTION FACTOR PROTEIN 1-RELATED"/>
    <property type="match status" value="1"/>
</dbReference>
<dbReference type="InterPro" id="IPR036576">
    <property type="entry name" value="WRKY_dom_sf"/>
</dbReference>
<organism evidence="1 2">
    <name type="scientific">Hibiscus sabdariffa</name>
    <name type="common">roselle</name>
    <dbReference type="NCBI Taxonomy" id="183260"/>
    <lineage>
        <taxon>Eukaryota</taxon>
        <taxon>Viridiplantae</taxon>
        <taxon>Streptophyta</taxon>
        <taxon>Embryophyta</taxon>
        <taxon>Tracheophyta</taxon>
        <taxon>Spermatophyta</taxon>
        <taxon>Magnoliopsida</taxon>
        <taxon>eudicotyledons</taxon>
        <taxon>Gunneridae</taxon>
        <taxon>Pentapetalae</taxon>
        <taxon>rosids</taxon>
        <taxon>malvids</taxon>
        <taxon>Malvales</taxon>
        <taxon>Malvaceae</taxon>
        <taxon>Malvoideae</taxon>
        <taxon>Hibiscus</taxon>
    </lineage>
</organism>
<keyword evidence="2" id="KW-1185">Reference proteome</keyword>
<dbReference type="PROSITE" id="PS50811">
    <property type="entry name" value="WRKY"/>
    <property type="match status" value="2"/>
</dbReference>
<evidence type="ECO:0000313" key="2">
    <source>
        <dbReference type="Proteomes" id="UP001472677"/>
    </source>
</evidence>
<comment type="caution">
    <text evidence="1">The sequence shown here is derived from an EMBL/GenBank/DDBJ whole genome shotgun (WGS) entry which is preliminary data.</text>
</comment>
<protein>
    <submittedName>
        <fullName evidence="1">Uncharacterized protein</fullName>
    </submittedName>
</protein>
<dbReference type="Gene3D" id="2.20.25.80">
    <property type="entry name" value="WRKY domain"/>
    <property type="match status" value="2"/>
</dbReference>
<evidence type="ECO:0000313" key="1">
    <source>
        <dbReference type="EMBL" id="KAK8509306.1"/>
    </source>
</evidence>
<dbReference type="SMART" id="SM00774">
    <property type="entry name" value="WRKY"/>
    <property type="match status" value="2"/>
</dbReference>
<gene>
    <name evidence="1" type="ORF">V6N12_018388</name>
</gene>
<accession>A0ABR2BQJ5</accession>
<reference evidence="1 2" key="1">
    <citation type="journal article" date="2024" name="G3 (Bethesda)">
        <title>Genome assembly of Hibiscus sabdariffa L. provides insights into metabolisms of medicinal natural products.</title>
        <authorList>
            <person name="Kim T."/>
        </authorList>
    </citation>
    <scope>NUCLEOTIDE SEQUENCE [LARGE SCALE GENOMIC DNA]</scope>
    <source>
        <strain evidence="1">TK-2024</strain>
        <tissue evidence="1">Old leaves</tissue>
    </source>
</reference>
<dbReference type="Proteomes" id="UP001472677">
    <property type="component" value="Unassembled WGS sequence"/>
</dbReference>
<dbReference type="Pfam" id="PF03106">
    <property type="entry name" value="WRKY"/>
    <property type="match status" value="2"/>
</dbReference>
<dbReference type="InterPro" id="IPR044810">
    <property type="entry name" value="WRKY_plant"/>
</dbReference>
<dbReference type="PANTHER" id="PTHR31221:SF150">
    <property type="entry name" value="WRKY TRANSCRIPTION FACTOR 32-RELATED"/>
    <property type="match status" value="1"/>
</dbReference>
<proteinExistence type="predicted"/>
<name>A0ABR2BQJ5_9ROSI</name>
<dbReference type="SUPFAM" id="SSF118290">
    <property type="entry name" value="WRKY DNA-binding domain"/>
    <property type="match status" value="2"/>
</dbReference>
<dbReference type="InterPro" id="IPR003657">
    <property type="entry name" value="WRKY_dom"/>
</dbReference>
<sequence length="500" mass="54470">MAETESQAPQTKRHEQRLNDDFQGEEEEEEEELEEEAGVSRLTESHGTGAVPSSDAGFKDSQLETLANDDCSEGLQLNPTSESKEGPGFKEKVNTAHLEVSTTLVVQSAEVSTQNQLQSSVSPTSLAQLSPTSVTQGISSAPTPTLEEQSLSDSDQKVNGASAPEAKQQKSYNLKMVSVVPIVKTPDGYNWRKYGQKQVKSPKGSRSYYKCTFSDCQAKKIECSDHTGQVIEIVNKGTHGHEPPRKNNSARERKNVSSTAHVSHKIVTAQPIRILNDSDPSTSSKESVPETTVNPERKRSCSSGSDGNADVQVKEELTSEPEPKKRQAFLMKKSNVVCSDSVLKTWKKPRFVVHAAGDVGISGDGYRWRKYGQKMVKGNPNPRNYYRCTSAGCPVRKHIETAVDNTNAVIITYKGVHDHDMPVPKRRHGQPSAPLVAAAAPASMNKQLIKTDRGQSQVTPTQWSVGTEGELTGEALDLGGEKAIESARTLLSIGFEIKPC</sequence>
<dbReference type="EMBL" id="JBBPBM010000093">
    <property type="protein sequence ID" value="KAK8509306.1"/>
    <property type="molecule type" value="Genomic_DNA"/>
</dbReference>